<keyword evidence="3" id="KW-1003">Cell membrane</keyword>
<keyword evidence="6 7" id="KW-0472">Membrane</keyword>
<comment type="subcellular location">
    <subcellularLocation>
        <location evidence="1">Cell membrane</location>
        <topology evidence="1">Multi-pass membrane protein</topology>
    </subcellularLocation>
</comment>
<feature type="transmembrane region" description="Helical" evidence="7">
    <location>
        <begin position="382"/>
        <end position="400"/>
    </location>
</feature>
<gene>
    <name evidence="8" type="ordered locus">amb1445</name>
</gene>
<dbReference type="GO" id="GO:0005886">
    <property type="term" value="C:plasma membrane"/>
    <property type="evidence" value="ECO:0007669"/>
    <property type="project" value="UniProtKB-SubCell"/>
</dbReference>
<evidence type="ECO:0000256" key="4">
    <source>
        <dbReference type="ARBA" id="ARBA00022692"/>
    </source>
</evidence>
<dbReference type="Proteomes" id="UP000007058">
    <property type="component" value="Chromosome"/>
</dbReference>
<dbReference type="STRING" id="342108.amb1445"/>
<feature type="transmembrane region" description="Helical" evidence="7">
    <location>
        <begin position="77"/>
        <end position="106"/>
    </location>
</feature>
<keyword evidence="5 7" id="KW-1133">Transmembrane helix</keyword>
<reference evidence="8 9" key="1">
    <citation type="journal article" date="2005" name="DNA Res.">
        <title>Complete genome sequence of the facultative anaerobic magnetotactic bacterium Magnetospirillum sp. strain AMB-1.</title>
        <authorList>
            <person name="Matsunaga T."/>
            <person name="Okamura Y."/>
            <person name="Fukuda Y."/>
            <person name="Wahyudi A.T."/>
            <person name="Murase Y."/>
            <person name="Takeyama H."/>
        </authorList>
    </citation>
    <scope>NUCLEOTIDE SEQUENCE [LARGE SCALE GENOMIC DNA]</scope>
    <source>
        <strain evidence="9">ATCC 700264 / AMB-1</strain>
    </source>
</reference>
<feature type="transmembrane region" description="Helical" evidence="7">
    <location>
        <begin position="407"/>
        <end position="435"/>
    </location>
</feature>
<feature type="transmembrane region" description="Helical" evidence="7">
    <location>
        <begin position="112"/>
        <end position="135"/>
    </location>
</feature>
<dbReference type="HOGENOM" id="CLU_026911_6_1_5"/>
<comment type="similarity">
    <text evidence="2">Belongs to the polysaccharide synthase family.</text>
</comment>
<feature type="transmembrane region" description="Helical" evidence="7">
    <location>
        <begin position="328"/>
        <end position="348"/>
    </location>
</feature>
<organism evidence="8 9">
    <name type="scientific">Paramagnetospirillum magneticum (strain ATCC 700264 / AMB-1)</name>
    <name type="common">Magnetospirillum magneticum</name>
    <dbReference type="NCBI Taxonomy" id="342108"/>
    <lineage>
        <taxon>Bacteria</taxon>
        <taxon>Pseudomonadati</taxon>
        <taxon>Pseudomonadota</taxon>
        <taxon>Alphaproteobacteria</taxon>
        <taxon>Rhodospirillales</taxon>
        <taxon>Magnetospirillaceae</taxon>
        <taxon>Paramagnetospirillum</taxon>
    </lineage>
</organism>
<accession>Q2W7C6</accession>
<evidence type="ECO:0000313" key="9">
    <source>
        <dbReference type="Proteomes" id="UP000007058"/>
    </source>
</evidence>
<feature type="transmembrane region" description="Helical" evidence="7">
    <location>
        <begin position="292"/>
        <end position="316"/>
    </location>
</feature>
<evidence type="ECO:0000256" key="6">
    <source>
        <dbReference type="ARBA" id="ARBA00023136"/>
    </source>
</evidence>
<keyword evidence="9" id="KW-1185">Reference proteome</keyword>
<dbReference type="KEGG" id="mag:amb1445"/>
<feature type="transmembrane region" description="Helical" evidence="7">
    <location>
        <begin position="169"/>
        <end position="189"/>
    </location>
</feature>
<feature type="transmembrane region" description="Helical" evidence="7">
    <location>
        <begin position="441"/>
        <end position="461"/>
    </location>
</feature>
<dbReference type="Pfam" id="PF13440">
    <property type="entry name" value="Polysacc_synt_3"/>
    <property type="match status" value="1"/>
</dbReference>
<evidence type="ECO:0000256" key="3">
    <source>
        <dbReference type="ARBA" id="ARBA00022475"/>
    </source>
</evidence>
<dbReference type="AlphaFoldDB" id="Q2W7C6"/>
<dbReference type="RefSeq" id="WP_011383855.1">
    <property type="nucleotide sequence ID" value="NC_007626.1"/>
</dbReference>
<evidence type="ECO:0000313" key="8">
    <source>
        <dbReference type="EMBL" id="BAE50249.1"/>
    </source>
</evidence>
<feature type="transmembrane region" description="Helical" evidence="7">
    <location>
        <begin position="142"/>
        <end position="163"/>
    </location>
</feature>
<name>Q2W7C6_PARM1</name>
<dbReference type="PANTHER" id="PTHR30250">
    <property type="entry name" value="PST FAMILY PREDICTED COLANIC ACID TRANSPORTER"/>
    <property type="match status" value="1"/>
</dbReference>
<feature type="transmembrane region" description="Helical" evidence="7">
    <location>
        <begin position="248"/>
        <end position="271"/>
    </location>
</feature>
<dbReference type="EMBL" id="AP007255">
    <property type="protein sequence ID" value="BAE50249.1"/>
    <property type="molecule type" value="Genomic_DNA"/>
</dbReference>
<proteinExistence type="inferred from homology"/>
<dbReference type="OrthoDB" id="8538786at2"/>
<feature type="transmembrane region" description="Helical" evidence="7">
    <location>
        <begin position="360"/>
        <end position="376"/>
    </location>
</feature>
<evidence type="ECO:0000256" key="5">
    <source>
        <dbReference type="ARBA" id="ARBA00022989"/>
    </source>
</evidence>
<evidence type="ECO:0000256" key="1">
    <source>
        <dbReference type="ARBA" id="ARBA00004651"/>
    </source>
</evidence>
<dbReference type="PANTHER" id="PTHR30250:SF10">
    <property type="entry name" value="LIPOPOLYSACCHARIDE BIOSYNTHESIS PROTEIN WZXC"/>
    <property type="match status" value="1"/>
</dbReference>
<dbReference type="InterPro" id="IPR050833">
    <property type="entry name" value="Poly_Biosynth_Transport"/>
</dbReference>
<protein>
    <submittedName>
        <fullName evidence="8">Membrane protein involved in the export of O-antigen and teichoic acid</fullName>
    </submittedName>
</protein>
<feature type="transmembrane region" description="Helical" evidence="7">
    <location>
        <begin position="46"/>
        <end position="65"/>
    </location>
</feature>
<sequence length="484" mass="49698">MSLDIARSLRWSYGGMAANLVLQVAFAALAARLVSAESYGMAAVATGLVSYLSYLSDLGVGLLAVRNRDLDAADLWGVALVGLAGNLVIVAAVWLAAPSVAAFVGFSGEGVWVLRALSLLAPLGGLNTAALAWLNREMDFRALAIMSLVGKLVGQGAVTLPLAWAGWGVWALVAGALGQVAAGLAIALWRQPPRLPRRSRWPAIGAALRVGVNFSLIRLLDSTQAQMIPLSAATLMGAGAAGLFDRGALLTLVALELITAGAGRVLLPVYGRMGEEERGRIPQAFLSACRRVLCLVLPLAAGVAAAAEPLVLTVFGGGWSALVEPLRLLAVLAGLRSVAMLAGGLVEAQGGLYHNMMQRICVLVLLLSWICVVRPTELGWLLAGAVLAEGASALALLALASRAAGLAFAAVLVPPLLALSVALPVGGVMALAAGADGSPGYRLVLTMLCGGICLGGVLLLHPHSGLRGEVRRMVRHAFAGNVSL</sequence>
<evidence type="ECO:0000256" key="2">
    <source>
        <dbReference type="ARBA" id="ARBA00007430"/>
    </source>
</evidence>
<evidence type="ECO:0000256" key="7">
    <source>
        <dbReference type="SAM" id="Phobius"/>
    </source>
</evidence>
<keyword evidence="4 7" id="KW-0812">Transmembrane</keyword>